<dbReference type="CDD" id="cd03794">
    <property type="entry name" value="GT4_WbuB-like"/>
    <property type="match status" value="1"/>
</dbReference>
<dbReference type="Pfam" id="PF13692">
    <property type="entry name" value="Glyco_trans_1_4"/>
    <property type="match status" value="1"/>
</dbReference>
<evidence type="ECO:0000313" key="3">
    <source>
        <dbReference type="Proteomes" id="UP000756860"/>
    </source>
</evidence>
<dbReference type="SUPFAM" id="SSF53756">
    <property type="entry name" value="UDP-Glycosyltransferase/glycogen phosphorylase"/>
    <property type="match status" value="1"/>
</dbReference>
<dbReference type="PANTHER" id="PTHR12526:SF600">
    <property type="entry name" value="GLYCOSYL TRANSFERASE GROUP 1"/>
    <property type="match status" value="1"/>
</dbReference>
<name>A0ABS5SEK5_9BACT</name>
<reference evidence="2 3" key="1">
    <citation type="submission" date="2021-05" db="EMBL/GenBank/DDBJ databases">
        <title>The draft genome of Geobacter luticola JCM 17780.</title>
        <authorList>
            <person name="Xu Z."/>
            <person name="Masuda Y."/>
            <person name="Itoh H."/>
            <person name="Senoo K."/>
        </authorList>
    </citation>
    <scope>NUCLEOTIDE SEQUENCE [LARGE SCALE GENOMIC DNA]</scope>
    <source>
        <strain evidence="2 3">JCM 17780</strain>
    </source>
</reference>
<protein>
    <submittedName>
        <fullName evidence="2">Glycosyltransferase family 4 protein</fullName>
    </submittedName>
</protein>
<dbReference type="Proteomes" id="UP000756860">
    <property type="component" value="Unassembled WGS sequence"/>
</dbReference>
<feature type="domain" description="Glycosyltransferase subfamily 4-like N-terminal" evidence="1">
    <location>
        <begin position="19"/>
        <end position="186"/>
    </location>
</feature>
<evidence type="ECO:0000259" key="1">
    <source>
        <dbReference type="Pfam" id="PF13579"/>
    </source>
</evidence>
<gene>
    <name evidence="2" type="ORF">KI810_12060</name>
</gene>
<comment type="caution">
    <text evidence="2">The sequence shown here is derived from an EMBL/GenBank/DDBJ whole genome shotgun (WGS) entry which is preliminary data.</text>
</comment>
<dbReference type="EMBL" id="JAHCVK010000005">
    <property type="protein sequence ID" value="MBT0653794.1"/>
    <property type="molecule type" value="Genomic_DNA"/>
</dbReference>
<keyword evidence="3" id="KW-1185">Reference proteome</keyword>
<evidence type="ECO:0000313" key="2">
    <source>
        <dbReference type="EMBL" id="MBT0653794.1"/>
    </source>
</evidence>
<proteinExistence type="predicted"/>
<dbReference type="PANTHER" id="PTHR12526">
    <property type="entry name" value="GLYCOSYLTRANSFERASE"/>
    <property type="match status" value="1"/>
</dbReference>
<sequence>MKIVFLAPFGIRPKGTVIARMVPLAAALQESGHTVTIIAPPYTNPEDSGKTEVVRGVAVRNVALGPRNKALAAPVLAGRMFRTMLAEKPDLVHLFKPKGYGGLAAMLHLLLQRLGVRLPPLFVDMDDWEGGEGMNALHQYSRLERRVYDFQEAWLPPRAAGVTAASRTLEERVRSMGVERVLYLPNCVEAVAPGSGAVAREKLGIPPGAPVVLLYTRFFEFDQEKLHVLFAEICRRVPQVRFLVVGKGRNNEEALLLQAGERMGFAPALVVAGWVEPTDLPDYLAAGDVAIYPFADTLVNRAKCPAKLTELLRAGVPVVADRVGQLAEYISADASGILCDPDDWQEMADRVVELLLDPSRGRTLGETGRRYLLEQFSWRDFSLQLQEFYLQRKA</sequence>
<dbReference type="Pfam" id="PF13579">
    <property type="entry name" value="Glyco_trans_4_4"/>
    <property type="match status" value="1"/>
</dbReference>
<accession>A0ABS5SEK5</accession>
<dbReference type="RefSeq" id="WP_214175798.1">
    <property type="nucleotide sequence ID" value="NZ_JAHCVK010000005.1"/>
</dbReference>
<dbReference type="InterPro" id="IPR028098">
    <property type="entry name" value="Glyco_trans_4-like_N"/>
</dbReference>
<dbReference type="Gene3D" id="3.40.50.2000">
    <property type="entry name" value="Glycogen Phosphorylase B"/>
    <property type="match status" value="2"/>
</dbReference>
<organism evidence="2 3">
    <name type="scientific">Geomobilimonas luticola</name>
    <dbReference type="NCBI Taxonomy" id="1114878"/>
    <lineage>
        <taxon>Bacteria</taxon>
        <taxon>Pseudomonadati</taxon>
        <taxon>Thermodesulfobacteriota</taxon>
        <taxon>Desulfuromonadia</taxon>
        <taxon>Geobacterales</taxon>
        <taxon>Geobacteraceae</taxon>
        <taxon>Geomobilimonas</taxon>
    </lineage>
</organism>